<gene>
    <name evidence="1" type="ORF">HNV11_04610</name>
</gene>
<dbReference type="Pfam" id="PF11397">
    <property type="entry name" value="GlcNAc"/>
    <property type="match status" value="2"/>
</dbReference>
<organism evidence="1 2">
    <name type="scientific">Spirosoma taeanense</name>
    <dbReference type="NCBI Taxonomy" id="2735870"/>
    <lineage>
        <taxon>Bacteria</taxon>
        <taxon>Pseudomonadati</taxon>
        <taxon>Bacteroidota</taxon>
        <taxon>Cytophagia</taxon>
        <taxon>Cytophagales</taxon>
        <taxon>Cytophagaceae</taxon>
        <taxon>Spirosoma</taxon>
    </lineage>
</organism>
<dbReference type="InterPro" id="IPR021067">
    <property type="entry name" value="Glycosyltransferase"/>
</dbReference>
<keyword evidence="2" id="KW-1185">Reference proteome</keyword>
<dbReference type="EMBL" id="CP053435">
    <property type="protein sequence ID" value="QJW88709.1"/>
    <property type="molecule type" value="Genomic_DNA"/>
</dbReference>
<dbReference type="SUPFAM" id="SSF53448">
    <property type="entry name" value="Nucleotide-diphospho-sugar transferases"/>
    <property type="match status" value="1"/>
</dbReference>
<dbReference type="Proteomes" id="UP000502756">
    <property type="component" value="Chromosome"/>
</dbReference>
<name>A0A6M5Y4H7_9BACT</name>
<evidence type="ECO:0008006" key="3">
    <source>
        <dbReference type="Google" id="ProtNLM"/>
    </source>
</evidence>
<dbReference type="PANTHER" id="PTHR34496">
    <property type="entry name" value="GLCNAC TRANSFERASE-RELATED"/>
    <property type="match status" value="1"/>
</dbReference>
<dbReference type="PANTHER" id="PTHR34496:SF10">
    <property type="entry name" value="GLCNAC TRANSFERASE"/>
    <property type="match status" value="1"/>
</dbReference>
<protein>
    <recommendedName>
        <fullName evidence="3">Glycosyltransferase (GlcNAc)</fullName>
    </recommendedName>
</protein>
<dbReference type="RefSeq" id="WP_171738547.1">
    <property type="nucleotide sequence ID" value="NZ_CP053435.1"/>
</dbReference>
<dbReference type="InterPro" id="IPR029044">
    <property type="entry name" value="Nucleotide-diphossugar_trans"/>
</dbReference>
<dbReference type="KEGG" id="stae:HNV11_04610"/>
<evidence type="ECO:0000313" key="1">
    <source>
        <dbReference type="EMBL" id="QJW88709.1"/>
    </source>
</evidence>
<proteinExistence type="predicted"/>
<dbReference type="AlphaFoldDB" id="A0A6M5Y4H7"/>
<reference evidence="1 2" key="1">
    <citation type="submission" date="2020-05" db="EMBL/GenBank/DDBJ databases">
        <title>Genome sequencing of Spirosoma sp. TS118.</title>
        <authorList>
            <person name="Lee J.-H."/>
            <person name="Jeong S."/>
            <person name="Zhao L."/>
            <person name="Jung J.-H."/>
            <person name="Kim M.-K."/>
            <person name="Lim S."/>
        </authorList>
    </citation>
    <scope>NUCLEOTIDE SEQUENCE [LARGE SCALE GENOMIC DNA]</scope>
    <source>
        <strain evidence="1 2">TS118</strain>
    </source>
</reference>
<evidence type="ECO:0000313" key="2">
    <source>
        <dbReference type="Proteomes" id="UP000502756"/>
    </source>
</evidence>
<accession>A0A6M5Y4H7</accession>
<sequence>MADIYVQIPAYRDSELPKTLRSLLAMATQAGRLRIGVFWQRAATDRLPRTLLNHSLIEITDIPYWQSKGCNWARSLLQQGWQGEPYTLLIDSHQRFVRGWDQLMIDQYEELRRIGVEKPILTGYLPPYNPVNEPHGRLHKPMEMYALRHDNGLLTKLVSYPMPFWKRLEQPKPAHFVSLHFLFTAGQFNREITFDPDIYFFGDEVVTSLRAYTNGYDLFHPHRVLGWHAYDRRTRTPHWNDHTAWSEQERISSERIRALYSGHLTGPYGPGSVRSINQYESYIYQNLISHESAA</sequence>